<gene>
    <name evidence="1" type="ORF">GCM10009575_099400</name>
</gene>
<sequence>MKKFTSFLVKAVLLMIFLVPGTLSNNNLLSFDPGLGDMDFYDPGLGDMD</sequence>
<evidence type="ECO:0000313" key="1">
    <source>
        <dbReference type="EMBL" id="GAA0965498.1"/>
    </source>
</evidence>
<evidence type="ECO:0008006" key="3">
    <source>
        <dbReference type="Google" id="ProtNLM"/>
    </source>
</evidence>
<comment type="caution">
    <text evidence="1">The sequence shown here is derived from an EMBL/GenBank/DDBJ whole genome shotgun (WGS) entry which is preliminary data.</text>
</comment>
<proteinExistence type="predicted"/>
<accession>A0ABP4CCJ9</accession>
<protein>
    <recommendedName>
        <fullName evidence="3">Secreted protein</fullName>
    </recommendedName>
</protein>
<reference evidence="2" key="1">
    <citation type="journal article" date="2019" name="Int. J. Syst. Evol. Microbiol.">
        <title>The Global Catalogue of Microorganisms (GCM) 10K type strain sequencing project: providing services to taxonomists for standard genome sequencing and annotation.</title>
        <authorList>
            <consortium name="The Broad Institute Genomics Platform"/>
            <consortium name="The Broad Institute Genome Sequencing Center for Infectious Disease"/>
            <person name="Wu L."/>
            <person name="Ma J."/>
        </authorList>
    </citation>
    <scope>NUCLEOTIDE SEQUENCE [LARGE SCALE GENOMIC DNA]</scope>
    <source>
        <strain evidence="2">JCM 11444</strain>
    </source>
</reference>
<dbReference type="Proteomes" id="UP001500418">
    <property type="component" value="Unassembled WGS sequence"/>
</dbReference>
<keyword evidence="2" id="KW-1185">Reference proteome</keyword>
<organism evidence="1 2">
    <name type="scientific">Streptomyces rhizosphaericus</name>
    <dbReference type="NCBI Taxonomy" id="114699"/>
    <lineage>
        <taxon>Bacteria</taxon>
        <taxon>Bacillati</taxon>
        <taxon>Actinomycetota</taxon>
        <taxon>Actinomycetes</taxon>
        <taxon>Kitasatosporales</taxon>
        <taxon>Streptomycetaceae</taxon>
        <taxon>Streptomyces</taxon>
        <taxon>Streptomyces violaceusniger group</taxon>
    </lineage>
</organism>
<dbReference type="EMBL" id="BAAAID010000306">
    <property type="protein sequence ID" value="GAA0965498.1"/>
    <property type="molecule type" value="Genomic_DNA"/>
</dbReference>
<name>A0ABP4CCJ9_9ACTN</name>
<evidence type="ECO:0000313" key="2">
    <source>
        <dbReference type="Proteomes" id="UP001500418"/>
    </source>
</evidence>